<protein>
    <submittedName>
        <fullName evidence="1">Uncharacterized protein</fullName>
    </submittedName>
</protein>
<name>A0A8D8R6T4_9HEMI</name>
<sequence>MECPFKFRLTNSAELNPLHAPDCVWNLSDGNHGYTCHPYTLSTLTGGPLFQTLYNPDDEEFTFAQAAHYSNFRISQTHNKLLLSINVSLPNFPAAAVVGCERDTIRSMPVHLAHYIPRSSAEFWTIMHQLLKHGSSIYDYGSQSDDKTVQHKQQYWPSLYSITNLVFINNTIVKLSATSFSTDPCHFTTALGLVAVELLRNYAMFAIHESIPRGRLPRKVICKENFCKVSIRKRDGGAIDNMLLATYELFGKNMIVHHMRCVHSFEKTKQWCDYVMEVVRYKWETVDSDDIRVRSGRFSRLQLHLNTTKKRWMSSLAVIYKDRVDIPLSPWYDLYVSKISKVHTTRSTRK</sequence>
<dbReference type="AlphaFoldDB" id="A0A8D8R6T4"/>
<dbReference type="EMBL" id="HBUF01135308">
    <property type="protein sequence ID" value="CAG6645111.1"/>
    <property type="molecule type" value="Transcribed_RNA"/>
</dbReference>
<evidence type="ECO:0000313" key="1">
    <source>
        <dbReference type="EMBL" id="CAG6645111.1"/>
    </source>
</evidence>
<accession>A0A8D8R6T4</accession>
<reference evidence="1" key="1">
    <citation type="submission" date="2021-05" db="EMBL/GenBank/DDBJ databases">
        <authorList>
            <person name="Alioto T."/>
            <person name="Alioto T."/>
            <person name="Gomez Garrido J."/>
        </authorList>
    </citation>
    <scope>NUCLEOTIDE SEQUENCE</scope>
</reference>
<organism evidence="1">
    <name type="scientific">Cacopsylla melanoneura</name>
    <dbReference type="NCBI Taxonomy" id="428564"/>
    <lineage>
        <taxon>Eukaryota</taxon>
        <taxon>Metazoa</taxon>
        <taxon>Ecdysozoa</taxon>
        <taxon>Arthropoda</taxon>
        <taxon>Hexapoda</taxon>
        <taxon>Insecta</taxon>
        <taxon>Pterygota</taxon>
        <taxon>Neoptera</taxon>
        <taxon>Paraneoptera</taxon>
        <taxon>Hemiptera</taxon>
        <taxon>Sternorrhyncha</taxon>
        <taxon>Psylloidea</taxon>
        <taxon>Psyllidae</taxon>
        <taxon>Psyllinae</taxon>
        <taxon>Cacopsylla</taxon>
    </lineage>
</organism>
<proteinExistence type="predicted"/>